<evidence type="ECO:0000313" key="9">
    <source>
        <dbReference type="EMBL" id="MDE1202510.1"/>
    </source>
</evidence>
<accession>A0A2N5PJR6</accession>
<evidence type="ECO:0000313" key="6">
    <source>
        <dbReference type="EMBL" id="MCZ7693751.1"/>
    </source>
</evidence>
<dbReference type="Proteomes" id="UP001297370">
    <property type="component" value="Unassembled WGS sequence"/>
</dbReference>
<evidence type="ECO:0000313" key="10">
    <source>
        <dbReference type="EMBL" id="PLT55291.1"/>
    </source>
</evidence>
<reference evidence="14 15" key="1">
    <citation type="journal article" date="2017" name="Genome Med.">
        <title>A novel Ruminococcus gnavus clade enriched in inflammatory bowel disease patients.</title>
        <authorList>
            <person name="Hall A.B."/>
            <person name="Yassour M."/>
            <person name="Sauk J."/>
            <person name="Garner A."/>
            <person name="Jiang X."/>
            <person name="Arthur T."/>
            <person name="Lagoudas G.K."/>
            <person name="Vatanen T."/>
            <person name="Fornelos N."/>
            <person name="Wilson R."/>
            <person name="Bertha M."/>
            <person name="Cohen M."/>
            <person name="Garber J."/>
            <person name="Khalili H."/>
            <person name="Gevers D."/>
            <person name="Ananthakrishnan A.N."/>
            <person name="Kugathasan S."/>
            <person name="Lander E.S."/>
            <person name="Blainey P."/>
            <person name="Vlamakis H."/>
            <person name="Xavier R.J."/>
            <person name="Huttenhower C."/>
        </authorList>
    </citation>
    <scope>NUCLEOTIDE SEQUENCE [LARGE SCALE GENOMIC DNA]</scope>
    <source>
        <strain evidence="10 15">RJX1118</strain>
        <strain evidence="11 16">RJX1124</strain>
        <strain evidence="12 17">RJX1125</strain>
        <strain evidence="13 14">RJX1128</strain>
    </source>
</reference>
<proteinExistence type="predicted"/>
<evidence type="ECO:0000313" key="7">
    <source>
        <dbReference type="EMBL" id="MDB8685437.1"/>
    </source>
</evidence>
<evidence type="ECO:0000313" key="4">
    <source>
        <dbReference type="EMBL" id="MCZ0668303.1"/>
    </source>
</evidence>
<evidence type="ECO:0000313" key="14">
    <source>
        <dbReference type="Proteomes" id="UP000234840"/>
    </source>
</evidence>
<evidence type="ECO:0000313" key="8">
    <source>
        <dbReference type="EMBL" id="MDB8737471.1"/>
    </source>
</evidence>
<evidence type="ECO:0000313" key="2">
    <source>
        <dbReference type="EMBL" id="MCB5492660.1"/>
    </source>
</evidence>
<organism evidence="12 17">
    <name type="scientific">Mediterraneibacter gnavus</name>
    <name type="common">Ruminococcus gnavus</name>
    <dbReference type="NCBI Taxonomy" id="33038"/>
    <lineage>
        <taxon>Bacteria</taxon>
        <taxon>Bacillati</taxon>
        <taxon>Bacillota</taxon>
        <taxon>Clostridia</taxon>
        <taxon>Lachnospirales</taxon>
        <taxon>Lachnospiraceae</taxon>
        <taxon>Mediterraneibacter</taxon>
    </lineage>
</organism>
<gene>
    <name evidence="10" type="ORF">CDL18_08315</name>
    <name evidence="13" type="ORF">CDL20_06215</name>
    <name evidence="12" type="ORF">CDL23_08235</name>
    <name evidence="11" type="ORF">CDL26_05525</name>
    <name evidence="3" type="ORF">LIQ08_03955</name>
    <name evidence="2" type="ORF">LIQ10_02745</name>
    <name evidence="9" type="ORF">O4N78_02780</name>
    <name evidence="6" type="ORF">O8D18_06815</name>
    <name evidence="5" type="ORF">OZZ16_07840</name>
    <name evidence="4" type="ORF">OZZ17_12240</name>
    <name evidence="8" type="ORF">PNU63_01455</name>
    <name evidence="7" type="ORF">PNW85_01885</name>
</gene>
<dbReference type="Proteomes" id="UP001079535">
    <property type="component" value="Unassembled WGS sequence"/>
</dbReference>
<sequence length="49" mass="5781">MNWTNLWIKLFGTTKFMGLDMGFWVSIAVVIVVVILMNVIFWNMELTEK</sequence>
<dbReference type="EMBL" id="JAPZED010000005">
    <property type="protein sequence ID" value="MCZ7693751.1"/>
    <property type="molecule type" value="Genomic_DNA"/>
</dbReference>
<dbReference type="STRING" id="33038.GCA_900067245_03277"/>
<dbReference type="Proteomes" id="UP000235093">
    <property type="component" value="Unassembled WGS sequence"/>
</dbReference>
<dbReference type="EMBL" id="JAQMLR010000001">
    <property type="protein sequence ID" value="MDB8737471.1"/>
    <property type="molecule type" value="Genomic_DNA"/>
</dbReference>
<dbReference type="AlphaFoldDB" id="A0A2N5PJR6"/>
<reference evidence="2" key="2">
    <citation type="submission" date="2021-10" db="EMBL/GenBank/DDBJ databases">
        <title>Collection of gut derived symbiotic bacterial strains cultured from healthy donors.</title>
        <authorList>
            <person name="Lin H."/>
            <person name="Littmann E."/>
            <person name="Claire K."/>
            <person name="Pamer E."/>
        </authorList>
    </citation>
    <scope>NUCLEOTIDE SEQUENCE</scope>
    <source>
        <strain evidence="3">MSK.23.18</strain>
        <strain evidence="2">MSK.23.4</strain>
    </source>
</reference>
<dbReference type="GeneID" id="57435475"/>
<dbReference type="EMBL" id="JAPRBD010000006">
    <property type="protein sequence ID" value="MCZ0689829.1"/>
    <property type="molecule type" value="Genomic_DNA"/>
</dbReference>
<evidence type="ECO:0000313" key="13">
    <source>
        <dbReference type="EMBL" id="PLT87557.1"/>
    </source>
</evidence>
<dbReference type="EMBL" id="JAQMLA010000003">
    <property type="protein sequence ID" value="MDB8685437.1"/>
    <property type="molecule type" value="Genomic_DNA"/>
</dbReference>
<dbReference type="Proteomes" id="UP001297422">
    <property type="component" value="Unassembled WGS sequence"/>
</dbReference>
<evidence type="ECO:0000313" key="17">
    <source>
        <dbReference type="Proteomes" id="UP000235093"/>
    </source>
</evidence>
<reference evidence="9" key="4">
    <citation type="submission" date="2022-12" db="EMBL/GenBank/DDBJ databases">
        <title>Genome of R. gnavus strain RSHDN_120.</title>
        <authorList>
            <person name="Abdugheni R."/>
        </authorList>
    </citation>
    <scope>NUCLEOTIDE SEQUENCE</scope>
    <source>
        <strain evidence="9">RSHDN_120</strain>
    </source>
</reference>
<evidence type="ECO:0000313" key="12">
    <source>
        <dbReference type="EMBL" id="PLT75376.1"/>
    </source>
</evidence>
<evidence type="ECO:0000313" key="15">
    <source>
        <dbReference type="Proteomes" id="UP000234849"/>
    </source>
</evidence>
<dbReference type="Proteomes" id="UP001212160">
    <property type="component" value="Unassembled WGS sequence"/>
</dbReference>
<dbReference type="Proteomes" id="UP000234891">
    <property type="component" value="Unassembled WGS sequence"/>
</dbReference>
<keyword evidence="1" id="KW-0812">Transmembrane</keyword>
<evidence type="ECO:0000313" key="11">
    <source>
        <dbReference type="EMBL" id="PLT73416.1"/>
    </source>
</evidence>
<dbReference type="Proteomes" id="UP001148455">
    <property type="component" value="Unassembled WGS sequence"/>
</dbReference>
<dbReference type="RefSeq" id="WP_004842926.1">
    <property type="nucleotide sequence ID" value="NZ_AP031446.1"/>
</dbReference>
<evidence type="ECO:0000313" key="16">
    <source>
        <dbReference type="Proteomes" id="UP000234891"/>
    </source>
</evidence>
<dbReference type="EMBL" id="JAJBOM010000003">
    <property type="protein sequence ID" value="MCB5618318.1"/>
    <property type="molecule type" value="Genomic_DNA"/>
</dbReference>
<dbReference type="EMBL" id="JAJBNC010000003">
    <property type="protein sequence ID" value="MCB5492660.1"/>
    <property type="molecule type" value="Genomic_DNA"/>
</dbReference>
<keyword evidence="1" id="KW-0472">Membrane</keyword>
<comment type="caution">
    <text evidence="12">The sequence shown here is derived from an EMBL/GenBank/DDBJ whole genome shotgun (WGS) entry which is preliminary data.</text>
</comment>
<dbReference type="EMBL" id="JAPRAY010000016">
    <property type="protein sequence ID" value="MCZ0668303.1"/>
    <property type="molecule type" value="Genomic_DNA"/>
</dbReference>
<keyword evidence="1" id="KW-1133">Transmembrane helix</keyword>
<dbReference type="EMBL" id="NIHS01000007">
    <property type="protein sequence ID" value="PLT73416.1"/>
    <property type="molecule type" value="Genomic_DNA"/>
</dbReference>
<dbReference type="Proteomes" id="UP000234840">
    <property type="component" value="Unassembled WGS sequence"/>
</dbReference>
<evidence type="ECO:0000313" key="5">
    <source>
        <dbReference type="EMBL" id="MCZ0689829.1"/>
    </source>
</evidence>
<name>A0A2N5PJR6_MEDGN</name>
<evidence type="ECO:0000256" key="1">
    <source>
        <dbReference type="SAM" id="Phobius"/>
    </source>
</evidence>
<reference evidence="6" key="5">
    <citation type="submission" date="2022-12" db="EMBL/GenBank/DDBJ databases">
        <title>Genome of R. gnavus strain RSHDN_123.</title>
        <authorList>
            <person name="Abdugheni R."/>
        </authorList>
    </citation>
    <scope>NUCLEOTIDE SEQUENCE</scope>
    <source>
        <strain evidence="6">RSHDN_123</strain>
    </source>
</reference>
<dbReference type="EMBL" id="NIHW01000012">
    <property type="protein sequence ID" value="PLT87557.1"/>
    <property type="molecule type" value="Genomic_DNA"/>
</dbReference>
<feature type="transmembrane region" description="Helical" evidence="1">
    <location>
        <begin position="21"/>
        <end position="42"/>
    </location>
</feature>
<dbReference type="EMBL" id="NIHT01000011">
    <property type="protein sequence ID" value="PLT75376.1"/>
    <property type="molecule type" value="Genomic_DNA"/>
</dbReference>
<dbReference type="Proteomes" id="UP001149331">
    <property type="component" value="Unassembled WGS sequence"/>
</dbReference>
<dbReference type="EMBL" id="JAPZEG010000002">
    <property type="protein sequence ID" value="MDE1202510.1"/>
    <property type="molecule type" value="Genomic_DNA"/>
</dbReference>
<dbReference type="EMBL" id="NIHM01000009">
    <property type="protein sequence ID" value="PLT55291.1"/>
    <property type="molecule type" value="Genomic_DNA"/>
</dbReference>
<evidence type="ECO:0000313" key="3">
    <source>
        <dbReference type="EMBL" id="MCB5618318.1"/>
    </source>
</evidence>
<dbReference type="Proteomes" id="UP001211731">
    <property type="component" value="Unassembled WGS sequence"/>
</dbReference>
<protein>
    <submittedName>
        <fullName evidence="12">Uncharacterized protein</fullName>
    </submittedName>
</protein>
<reference evidence="7" key="6">
    <citation type="submission" date="2023-01" db="EMBL/GenBank/DDBJ databases">
        <title>Human gut microbiome strain richness.</title>
        <authorList>
            <person name="Chen-Liaw A."/>
        </authorList>
    </citation>
    <scope>NUCLEOTIDE SEQUENCE</scope>
    <source>
        <strain evidence="8">1001217st1_A9_1001217B_191108</strain>
        <strain evidence="7">RTP21484st1_H11_RTP21484_190118</strain>
    </source>
</reference>
<dbReference type="Proteomes" id="UP001076974">
    <property type="component" value="Unassembled WGS sequence"/>
</dbReference>
<dbReference type="Proteomes" id="UP000234849">
    <property type="component" value="Unassembled WGS sequence"/>
</dbReference>
<reference evidence="4" key="3">
    <citation type="submission" date="2022-11" db="EMBL/GenBank/DDBJ databases">
        <title>Temperate bacteriophages infecting mucin-degrading bacterium Ruminococcus gnavus from the human gut.</title>
        <authorList>
            <person name="Buttimer C."/>
        </authorList>
    </citation>
    <scope>NUCLEOTIDE SEQUENCE</scope>
    <source>
        <strain evidence="4">CCUG 49994</strain>
        <strain evidence="5">CCUG 52279</strain>
    </source>
</reference>